<organism evidence="2 3">
    <name type="scientific">Georhizobium profundi</name>
    <dbReference type="NCBI Taxonomy" id="2341112"/>
    <lineage>
        <taxon>Bacteria</taxon>
        <taxon>Pseudomonadati</taxon>
        <taxon>Pseudomonadota</taxon>
        <taxon>Alphaproteobacteria</taxon>
        <taxon>Hyphomicrobiales</taxon>
        <taxon>Rhizobiaceae</taxon>
        <taxon>Georhizobium</taxon>
    </lineage>
</organism>
<protein>
    <submittedName>
        <fullName evidence="2">Helix-turn-helix domain-containing protein</fullName>
    </submittedName>
</protein>
<dbReference type="InterPro" id="IPR041657">
    <property type="entry name" value="HTH_17"/>
</dbReference>
<dbReference type="Proteomes" id="UP000268192">
    <property type="component" value="Chromosome"/>
</dbReference>
<dbReference type="Pfam" id="PF12728">
    <property type="entry name" value="HTH_17"/>
    <property type="match status" value="1"/>
</dbReference>
<evidence type="ECO:0000313" key="2">
    <source>
        <dbReference type="EMBL" id="AZN71836.1"/>
    </source>
</evidence>
<dbReference type="AlphaFoldDB" id="A0A3S9B4H1"/>
<evidence type="ECO:0000259" key="1">
    <source>
        <dbReference type="Pfam" id="PF12728"/>
    </source>
</evidence>
<dbReference type="KEGG" id="abaw:D5400_11615"/>
<sequence length="94" mass="10469">MHLSEKFVGLKELAEMLGLKPDTLKRTWLQRHVKLGMPRKSAAGWLWPRRSIETWLEGNALAANDNEAPRDPPPAADAIAAQNAALRLRYGGRA</sequence>
<evidence type="ECO:0000313" key="3">
    <source>
        <dbReference type="Proteomes" id="UP000268192"/>
    </source>
</evidence>
<keyword evidence="3" id="KW-1185">Reference proteome</keyword>
<name>A0A3S9B4H1_9HYPH</name>
<proteinExistence type="predicted"/>
<gene>
    <name evidence="2" type="ORF">D5400_11615</name>
</gene>
<dbReference type="RefSeq" id="WP_126010154.1">
    <property type="nucleotide sequence ID" value="NZ_CP032509.1"/>
</dbReference>
<reference evidence="2 3" key="1">
    <citation type="submission" date="2018-09" db="EMBL/GenBank/DDBJ databases">
        <title>Marinorhizobium profundi gen. nov., sp. nov., isolated from a deep-sea sediment sample from the New Britain Trench and proposal of Marinorhizobiaceae fam. nov. in the order Rhizobiales of the class Alphaproteobacteria.</title>
        <authorList>
            <person name="Cao J."/>
        </authorList>
    </citation>
    <scope>NUCLEOTIDE SEQUENCE [LARGE SCALE GENOMIC DNA]</scope>
    <source>
        <strain evidence="2 3">WS11</strain>
    </source>
</reference>
<dbReference type="EMBL" id="CP032509">
    <property type="protein sequence ID" value="AZN71836.1"/>
    <property type="molecule type" value="Genomic_DNA"/>
</dbReference>
<accession>A0A3S9B4H1</accession>
<feature type="domain" description="Helix-turn-helix" evidence="1">
    <location>
        <begin position="10"/>
        <end position="59"/>
    </location>
</feature>
<dbReference type="OrthoDB" id="8456709at2"/>